<keyword evidence="1" id="KW-0812">Transmembrane</keyword>
<feature type="transmembrane region" description="Helical" evidence="1">
    <location>
        <begin position="72"/>
        <end position="92"/>
    </location>
</feature>
<dbReference type="RefSeq" id="WP_128951388.1">
    <property type="nucleotide sequence ID" value="NZ_CP030053.1"/>
</dbReference>
<dbReference type="EMBL" id="RDQZ01000020">
    <property type="protein sequence ID" value="RXH10456.1"/>
    <property type="molecule type" value="Genomic_DNA"/>
</dbReference>
<feature type="domain" description="CAAX prenyl protease 2/Lysostaphin resistance protein A-like" evidence="2">
    <location>
        <begin position="153"/>
        <end position="242"/>
    </location>
</feature>
<sequence>MSDLENADPSAAGSTRPPRTWDFMETLFVALLADGAFVLTGGIALSLLLIAYGGTKSLTSAEFQATWWQGRWQASGIMMGTPAAIAVLWLAVRMAGRDFADYLALNWPRRDEVVVGFGVMIILMTIESFVTIKLGITTPQTNSDVVVGGAAGLLSLAIGYSVAAPVMEEFVFRGFMFRGWSLSFLGPYGAIALTAALWAFNHTQYGWYDRSWLFVTGLVLGYFRLRTNSTWLPVMLHSGMNMAIIFLGGPYI</sequence>
<evidence type="ECO:0000313" key="3">
    <source>
        <dbReference type="EMBL" id="QAU46648.1"/>
    </source>
</evidence>
<keyword evidence="3" id="KW-0645">Protease</keyword>
<evidence type="ECO:0000313" key="4">
    <source>
        <dbReference type="EMBL" id="RXH10456.1"/>
    </source>
</evidence>
<dbReference type="KEGG" id="bgz:XH91_15610"/>
<keyword evidence="3" id="KW-0378">Hydrolase</keyword>
<feature type="transmembrane region" description="Helical" evidence="1">
    <location>
        <begin position="113"/>
        <end position="134"/>
    </location>
</feature>
<keyword evidence="1" id="KW-1133">Transmembrane helix</keyword>
<protein>
    <submittedName>
        <fullName evidence="3">CPBP family intramembrane metalloprotease</fullName>
    </submittedName>
</protein>
<dbReference type="Pfam" id="PF02517">
    <property type="entry name" value="Rce1-like"/>
    <property type="match status" value="1"/>
</dbReference>
<evidence type="ECO:0000259" key="2">
    <source>
        <dbReference type="Pfam" id="PF02517"/>
    </source>
</evidence>
<dbReference type="PANTHER" id="PTHR43592">
    <property type="entry name" value="CAAX AMINO TERMINAL PROTEASE"/>
    <property type="match status" value="1"/>
</dbReference>
<dbReference type="InterPro" id="IPR003675">
    <property type="entry name" value="Rce1/LyrA-like_dom"/>
</dbReference>
<feature type="transmembrane region" description="Helical" evidence="1">
    <location>
        <begin position="230"/>
        <end position="251"/>
    </location>
</feature>
<dbReference type="GO" id="GO:0080120">
    <property type="term" value="P:CAAX-box protein maturation"/>
    <property type="evidence" value="ECO:0007669"/>
    <property type="project" value="UniProtKB-ARBA"/>
</dbReference>
<dbReference type="PANTHER" id="PTHR43592:SF15">
    <property type="entry name" value="CAAX AMINO TERMINAL PROTEASE FAMILY PROTEIN"/>
    <property type="match status" value="1"/>
</dbReference>
<feature type="transmembrane region" description="Helical" evidence="1">
    <location>
        <begin position="146"/>
        <end position="167"/>
    </location>
</feature>
<evidence type="ECO:0000313" key="6">
    <source>
        <dbReference type="Proteomes" id="UP000290401"/>
    </source>
</evidence>
<dbReference type="Proteomes" id="UP000290401">
    <property type="component" value="Unassembled WGS sequence"/>
</dbReference>
<dbReference type="AlphaFoldDB" id="A0AAE5X0P0"/>
<gene>
    <name evidence="4" type="ORF">EAS56_22615</name>
    <name evidence="3" type="ORF">XH91_15610</name>
</gene>
<organism evidence="3 5">
    <name type="scientific">Bradyrhizobium guangzhouense</name>
    <dbReference type="NCBI Taxonomy" id="1325095"/>
    <lineage>
        <taxon>Bacteria</taxon>
        <taxon>Pseudomonadati</taxon>
        <taxon>Pseudomonadota</taxon>
        <taxon>Alphaproteobacteria</taxon>
        <taxon>Hyphomicrobiales</taxon>
        <taxon>Nitrobacteraceae</taxon>
        <taxon>Bradyrhizobium</taxon>
    </lineage>
</organism>
<reference evidence="4 6" key="2">
    <citation type="submission" date="2018-10" db="EMBL/GenBank/DDBJ databases">
        <title>Bradyrhizobium sp. nov., effective nodules isolated from peanut in China.</title>
        <authorList>
            <person name="Li Y."/>
        </authorList>
    </citation>
    <scope>NUCLEOTIDE SEQUENCE [LARGE SCALE GENOMIC DNA]</scope>
    <source>
        <strain evidence="4 6">CCBAU 53426</strain>
    </source>
</reference>
<accession>A0AAE5X0P0</accession>
<dbReference type="GO" id="GO:0008237">
    <property type="term" value="F:metallopeptidase activity"/>
    <property type="evidence" value="ECO:0007669"/>
    <property type="project" value="UniProtKB-KW"/>
</dbReference>
<evidence type="ECO:0000256" key="1">
    <source>
        <dbReference type="SAM" id="Phobius"/>
    </source>
</evidence>
<name>A0AAE5X0P0_9BRAD</name>
<keyword evidence="3" id="KW-0482">Metalloprotease</keyword>
<evidence type="ECO:0000313" key="5">
    <source>
        <dbReference type="Proteomes" id="UP000288972"/>
    </source>
</evidence>
<keyword evidence="1" id="KW-0472">Membrane</keyword>
<reference evidence="3 5" key="1">
    <citation type="submission" date="2018-06" db="EMBL/GenBank/DDBJ databases">
        <title>Comparative genomics of rhizobia nodulating Arachis hypogaea in China.</title>
        <authorList>
            <person name="Li Y."/>
        </authorList>
    </citation>
    <scope>NUCLEOTIDE SEQUENCE [LARGE SCALE GENOMIC DNA]</scope>
    <source>
        <strain evidence="3 5">CCBAU 51670</strain>
    </source>
</reference>
<dbReference type="Proteomes" id="UP000288972">
    <property type="component" value="Chromosome"/>
</dbReference>
<dbReference type="GO" id="GO:0004175">
    <property type="term" value="F:endopeptidase activity"/>
    <property type="evidence" value="ECO:0007669"/>
    <property type="project" value="UniProtKB-ARBA"/>
</dbReference>
<keyword evidence="6" id="KW-1185">Reference proteome</keyword>
<proteinExistence type="predicted"/>
<dbReference type="EMBL" id="CP030053">
    <property type="protein sequence ID" value="QAU46648.1"/>
    <property type="molecule type" value="Genomic_DNA"/>
</dbReference>
<feature type="transmembrane region" description="Helical" evidence="1">
    <location>
        <begin position="26"/>
        <end position="52"/>
    </location>
</feature>
<feature type="transmembrane region" description="Helical" evidence="1">
    <location>
        <begin position="179"/>
        <end position="199"/>
    </location>
</feature>